<dbReference type="Proteomes" id="UP000608071">
    <property type="component" value="Unassembled WGS sequence"/>
</dbReference>
<feature type="transmembrane region" description="Helical" evidence="6">
    <location>
        <begin position="84"/>
        <end position="103"/>
    </location>
</feature>
<organism evidence="7 8">
    <name type="scientific">Paenibacillus gallinarum</name>
    <dbReference type="NCBI Taxonomy" id="2762232"/>
    <lineage>
        <taxon>Bacteria</taxon>
        <taxon>Bacillati</taxon>
        <taxon>Bacillota</taxon>
        <taxon>Bacilli</taxon>
        <taxon>Bacillales</taxon>
        <taxon>Paenibacillaceae</taxon>
        <taxon>Paenibacillus</taxon>
    </lineage>
</organism>
<comment type="subcellular location">
    <subcellularLocation>
        <location evidence="1">Membrane</location>
        <topology evidence="1">Multi-pass membrane protein</topology>
    </subcellularLocation>
</comment>
<evidence type="ECO:0000256" key="4">
    <source>
        <dbReference type="ARBA" id="ARBA00022989"/>
    </source>
</evidence>
<protein>
    <submittedName>
        <fullName evidence="7">DUF92 domain-containing protein</fullName>
    </submittedName>
</protein>
<evidence type="ECO:0000256" key="6">
    <source>
        <dbReference type="SAM" id="Phobius"/>
    </source>
</evidence>
<keyword evidence="3 6" id="KW-0812">Transmembrane</keyword>
<evidence type="ECO:0000256" key="2">
    <source>
        <dbReference type="ARBA" id="ARBA00009012"/>
    </source>
</evidence>
<accession>A0ABR8SU68</accession>
<comment type="caution">
    <text evidence="7">The sequence shown here is derived from an EMBL/GenBank/DDBJ whole genome shotgun (WGS) entry which is preliminary data.</text>
</comment>
<feature type="transmembrane region" description="Helical" evidence="6">
    <location>
        <begin position="187"/>
        <end position="208"/>
    </location>
</feature>
<gene>
    <name evidence="7" type="ORF">H9647_03160</name>
</gene>
<feature type="transmembrane region" description="Helical" evidence="6">
    <location>
        <begin position="152"/>
        <end position="175"/>
    </location>
</feature>
<evidence type="ECO:0000256" key="1">
    <source>
        <dbReference type="ARBA" id="ARBA00004141"/>
    </source>
</evidence>
<dbReference type="PANTHER" id="PTHR13353:SF5">
    <property type="entry name" value="TRANSMEMBRANE PROTEIN 19"/>
    <property type="match status" value="1"/>
</dbReference>
<keyword evidence="8" id="KW-1185">Reference proteome</keyword>
<dbReference type="PANTHER" id="PTHR13353">
    <property type="entry name" value="TRANSMEMBRANE PROTEIN 19"/>
    <property type="match status" value="1"/>
</dbReference>
<dbReference type="InterPro" id="IPR002794">
    <property type="entry name" value="DUF92_TMEM19"/>
</dbReference>
<evidence type="ECO:0000256" key="5">
    <source>
        <dbReference type="ARBA" id="ARBA00023136"/>
    </source>
</evidence>
<dbReference type="Pfam" id="PF01940">
    <property type="entry name" value="DUF92"/>
    <property type="match status" value="1"/>
</dbReference>
<evidence type="ECO:0000313" key="8">
    <source>
        <dbReference type="Proteomes" id="UP000608071"/>
    </source>
</evidence>
<sequence length="269" mass="28743">MDWILGTLFALLVAGAAYRKKSLTGSGFAAAVVMGAVYYGAGNLFWFGTLLLFFITSTLLSKYKKREKRELEKSYAKTGNRDATQVFANGGLGMILVILYALFPHPVWMYVFIGIMATVTADTWATEIGSLSRRTPRSVTTLQPVAPGASGGVTLTGNMASMSGALLIGVGAYLFLQVTGQEMSTSLLEFALIGLISGFAGAYLDSLLGAMAQRMYSCSICGKEVEVHEHCGVRTIKSRGLGWMSNDLVNLLSSLFGGALAGILGYFIF</sequence>
<dbReference type="RefSeq" id="WP_191798073.1">
    <property type="nucleotide sequence ID" value="NZ_JACSQL010000001.1"/>
</dbReference>
<evidence type="ECO:0000313" key="7">
    <source>
        <dbReference type="EMBL" id="MBD7967051.1"/>
    </source>
</evidence>
<keyword evidence="4 6" id="KW-1133">Transmembrane helix</keyword>
<dbReference type="EMBL" id="JACSQL010000001">
    <property type="protein sequence ID" value="MBD7967051.1"/>
    <property type="molecule type" value="Genomic_DNA"/>
</dbReference>
<name>A0ABR8SU68_9BACL</name>
<comment type="similarity">
    <text evidence="2">Belongs to the TMEM19 family.</text>
</comment>
<feature type="transmembrane region" description="Helical" evidence="6">
    <location>
        <begin position="248"/>
        <end position="268"/>
    </location>
</feature>
<keyword evidence="5 6" id="KW-0472">Membrane</keyword>
<reference evidence="7 8" key="1">
    <citation type="submission" date="2020-08" db="EMBL/GenBank/DDBJ databases">
        <title>A Genomic Blueprint of the Chicken Gut Microbiome.</title>
        <authorList>
            <person name="Gilroy R."/>
            <person name="Ravi A."/>
            <person name="Getino M."/>
            <person name="Pursley I."/>
            <person name="Horton D.L."/>
            <person name="Alikhan N.-F."/>
            <person name="Baker D."/>
            <person name="Gharbi K."/>
            <person name="Hall N."/>
            <person name="Watson M."/>
            <person name="Adriaenssens E.M."/>
            <person name="Foster-Nyarko E."/>
            <person name="Jarju S."/>
            <person name="Secka A."/>
            <person name="Antonio M."/>
            <person name="Oren A."/>
            <person name="Chaudhuri R."/>
            <person name="La Ragione R.M."/>
            <person name="Hildebrand F."/>
            <person name="Pallen M.J."/>
        </authorList>
    </citation>
    <scope>NUCLEOTIDE SEQUENCE [LARGE SCALE GENOMIC DNA]</scope>
    <source>
        <strain evidence="7 8">Sa2BVA9</strain>
    </source>
</reference>
<feature type="transmembrane region" description="Helical" evidence="6">
    <location>
        <begin position="43"/>
        <end position="63"/>
    </location>
</feature>
<evidence type="ECO:0000256" key="3">
    <source>
        <dbReference type="ARBA" id="ARBA00022692"/>
    </source>
</evidence>
<proteinExistence type="inferred from homology"/>